<keyword evidence="3" id="KW-1185">Reference proteome</keyword>
<protein>
    <submittedName>
        <fullName evidence="2">Uncharacterized protein</fullName>
    </submittedName>
</protein>
<proteinExistence type="predicted"/>
<comment type="caution">
    <text evidence="2">The sequence shown here is derived from an EMBL/GenBank/DDBJ whole genome shotgun (WGS) entry which is preliminary data.</text>
</comment>
<gene>
    <name evidence="2" type="ORF">LJ757_16740</name>
</gene>
<feature type="region of interest" description="Disordered" evidence="1">
    <location>
        <begin position="68"/>
        <end position="100"/>
    </location>
</feature>
<evidence type="ECO:0000313" key="3">
    <source>
        <dbReference type="Proteomes" id="UP001139158"/>
    </source>
</evidence>
<organism evidence="2 3">
    <name type="scientific">Arthrobacter caoxuetaonis</name>
    <dbReference type="NCBI Taxonomy" id="2886935"/>
    <lineage>
        <taxon>Bacteria</taxon>
        <taxon>Bacillati</taxon>
        <taxon>Actinomycetota</taxon>
        <taxon>Actinomycetes</taxon>
        <taxon>Micrococcales</taxon>
        <taxon>Micrococcaceae</taxon>
        <taxon>Arthrobacter</taxon>
    </lineage>
</organism>
<evidence type="ECO:0000313" key="2">
    <source>
        <dbReference type="EMBL" id="MCC3299442.1"/>
    </source>
</evidence>
<evidence type="ECO:0000256" key="1">
    <source>
        <dbReference type="SAM" id="MobiDB-lite"/>
    </source>
</evidence>
<dbReference type="Proteomes" id="UP001139158">
    <property type="component" value="Unassembled WGS sequence"/>
</dbReference>
<name>A0A9X1SE24_9MICC</name>
<dbReference type="RefSeq" id="WP_227897428.1">
    <property type="nucleotide sequence ID" value="NZ_CP099467.1"/>
</dbReference>
<accession>A0A9X1SE24</accession>
<dbReference type="EMBL" id="JAJFZV010000018">
    <property type="protein sequence ID" value="MCC3299442.1"/>
    <property type="molecule type" value="Genomic_DNA"/>
</dbReference>
<dbReference type="AlphaFoldDB" id="A0A9X1SE24"/>
<sequence length="132" mass="14220">MSIKTITITKFVCDGDAEAPCQHESSKTFAFPQTASLRLARREGWVIDGNVMCPFCAAGTGRESLPAVPAAEAPAQEEARPAPKAVMPAPVSQEAYAEPEPERICRVTQAATALFGPWHPLASRGRLRMQRG</sequence>
<reference evidence="2" key="1">
    <citation type="submission" date="2021-10" db="EMBL/GenBank/DDBJ databases">
        <title>Novel species in genus Arthrobacter.</title>
        <authorList>
            <person name="Liu Y."/>
        </authorList>
    </citation>
    <scope>NUCLEOTIDE SEQUENCE</scope>
    <source>
        <strain evidence="2">Zg-Y453</strain>
    </source>
</reference>